<dbReference type="Pfam" id="PF00072">
    <property type="entry name" value="Response_reg"/>
    <property type="match status" value="1"/>
</dbReference>
<dbReference type="Gene3D" id="3.40.50.2300">
    <property type="match status" value="1"/>
</dbReference>
<comment type="caution">
    <text evidence="3">The sequence shown here is derived from an EMBL/GenBank/DDBJ whole genome shotgun (WGS) entry which is preliminary data.</text>
</comment>
<dbReference type="AlphaFoldDB" id="A0A841MHV5"/>
<feature type="modified residue" description="4-aspartylphosphate" evidence="1">
    <location>
        <position position="62"/>
    </location>
</feature>
<dbReference type="PANTHER" id="PTHR44520:SF2">
    <property type="entry name" value="RESPONSE REGULATOR RCP1"/>
    <property type="match status" value="1"/>
</dbReference>
<dbReference type="PANTHER" id="PTHR44520">
    <property type="entry name" value="RESPONSE REGULATOR RCP1-RELATED"/>
    <property type="match status" value="1"/>
</dbReference>
<protein>
    <submittedName>
        <fullName evidence="3">CheY-like chemotaxis protein</fullName>
    </submittedName>
</protein>
<name>A0A841MHV5_9BACT</name>
<dbReference type="SUPFAM" id="SSF52172">
    <property type="entry name" value="CheY-like"/>
    <property type="match status" value="1"/>
</dbReference>
<accession>A0A841MHV5</accession>
<evidence type="ECO:0000313" key="3">
    <source>
        <dbReference type="EMBL" id="MBB6327862.1"/>
    </source>
</evidence>
<keyword evidence="4" id="KW-1185">Reference proteome</keyword>
<keyword evidence="1" id="KW-0597">Phosphoprotein</keyword>
<evidence type="ECO:0000313" key="4">
    <source>
        <dbReference type="Proteomes" id="UP000588604"/>
    </source>
</evidence>
<dbReference type="RefSeq" id="WP_184496611.1">
    <property type="nucleotide sequence ID" value="NZ_JACIJO010000003.1"/>
</dbReference>
<evidence type="ECO:0000256" key="1">
    <source>
        <dbReference type="PROSITE-ProRule" id="PRU00169"/>
    </source>
</evidence>
<dbReference type="PROSITE" id="PS50110">
    <property type="entry name" value="RESPONSE_REGULATORY"/>
    <property type="match status" value="1"/>
</dbReference>
<dbReference type="SMART" id="SM00448">
    <property type="entry name" value="REC"/>
    <property type="match status" value="1"/>
</dbReference>
<gene>
    <name evidence="3" type="ORF">FHS59_003505</name>
</gene>
<reference evidence="3 4" key="1">
    <citation type="submission" date="2020-08" db="EMBL/GenBank/DDBJ databases">
        <title>Genomic Encyclopedia of Type Strains, Phase IV (KMG-IV): sequencing the most valuable type-strain genomes for metagenomic binning, comparative biology and taxonomic classification.</title>
        <authorList>
            <person name="Goeker M."/>
        </authorList>
    </citation>
    <scope>NUCLEOTIDE SEQUENCE [LARGE SCALE GENOMIC DNA]</scope>
    <source>
        <strain evidence="3 4">DSM 102044</strain>
    </source>
</reference>
<evidence type="ECO:0000259" key="2">
    <source>
        <dbReference type="PROSITE" id="PS50110"/>
    </source>
</evidence>
<dbReference type="EMBL" id="JACIJO010000003">
    <property type="protein sequence ID" value="MBB6327862.1"/>
    <property type="molecule type" value="Genomic_DNA"/>
</dbReference>
<proteinExistence type="predicted"/>
<dbReference type="InterPro" id="IPR001789">
    <property type="entry name" value="Sig_transdc_resp-reg_receiver"/>
</dbReference>
<dbReference type="InterPro" id="IPR011006">
    <property type="entry name" value="CheY-like_superfamily"/>
</dbReference>
<dbReference type="GO" id="GO:0000160">
    <property type="term" value="P:phosphorelay signal transduction system"/>
    <property type="evidence" value="ECO:0007669"/>
    <property type="project" value="InterPro"/>
</dbReference>
<feature type="domain" description="Response regulatory" evidence="2">
    <location>
        <begin position="7"/>
        <end position="130"/>
    </location>
</feature>
<sequence>MKLKSPRIYIVDDDQVVILLHKLQVKKQGLFDQTQVFFEAKKALDSIIPLDSEDQRILIFLDINMPEMNGWEFLTHLQKKIKLSDIKVVIVTSSLSKSDKEKARGFNMVIDFWEKPMVPAQLIKLKEELEDWLGGKTEG</sequence>
<organism evidence="3 4">
    <name type="scientific">Algoriphagus iocasae</name>
    <dbReference type="NCBI Taxonomy" id="1836499"/>
    <lineage>
        <taxon>Bacteria</taxon>
        <taxon>Pseudomonadati</taxon>
        <taxon>Bacteroidota</taxon>
        <taxon>Cytophagia</taxon>
        <taxon>Cytophagales</taxon>
        <taxon>Cyclobacteriaceae</taxon>
        <taxon>Algoriphagus</taxon>
    </lineage>
</organism>
<dbReference type="Proteomes" id="UP000588604">
    <property type="component" value="Unassembled WGS sequence"/>
</dbReference>
<dbReference type="InterPro" id="IPR052893">
    <property type="entry name" value="TCS_response_regulator"/>
</dbReference>